<dbReference type="OrthoDB" id="9792163at2"/>
<evidence type="ECO:0000313" key="9">
    <source>
        <dbReference type="EMBL" id="TPH18548.1"/>
    </source>
</evidence>
<dbReference type="PANTHER" id="PTHR13615">
    <property type="entry name" value="GLYCOSYLTRANSFERASE-LIKE 1"/>
    <property type="match status" value="1"/>
</dbReference>
<dbReference type="Proteomes" id="UP000315303">
    <property type="component" value="Unassembled WGS sequence"/>
</dbReference>
<reference evidence="9 10" key="1">
    <citation type="submission" date="2019-01" db="EMBL/GenBank/DDBJ databases">
        <title>Litorilituus lipolytica sp. nov., isolated from intertidal sand of the Yellow Sea in China.</title>
        <authorList>
            <person name="Liu A."/>
        </authorList>
    </citation>
    <scope>NUCLEOTIDE SEQUENCE [LARGE SCALE GENOMIC DNA]</scope>
    <source>
        <strain evidence="9 10">RZ04</strain>
    </source>
</reference>
<evidence type="ECO:0000256" key="5">
    <source>
        <dbReference type="ARBA" id="ARBA00044539"/>
    </source>
</evidence>
<dbReference type="PANTHER" id="PTHR13615:SF3">
    <property type="entry name" value="GLYCOSYLTRANSFERASE-LIKE DOMAIN-CONTAINING PROTEIN 1"/>
    <property type="match status" value="1"/>
</dbReference>
<dbReference type="Pfam" id="PF00534">
    <property type="entry name" value="Glycos_transf_1"/>
    <property type="match status" value="1"/>
</dbReference>
<comment type="similarity">
    <text evidence="1">Belongs to the glycosyltransferase group 1 family. Glycosyltransferase 4 subfamily.</text>
</comment>
<evidence type="ECO:0000256" key="2">
    <source>
        <dbReference type="ARBA" id="ARBA00022676"/>
    </source>
</evidence>
<evidence type="ECO:0000256" key="4">
    <source>
        <dbReference type="ARBA" id="ARBA00044517"/>
    </source>
</evidence>
<comment type="caution">
    <text evidence="9">The sequence shown here is derived from an EMBL/GenBank/DDBJ whole genome shotgun (WGS) entry which is preliminary data.</text>
</comment>
<evidence type="ECO:0000313" key="10">
    <source>
        <dbReference type="Proteomes" id="UP000315303"/>
    </source>
</evidence>
<keyword evidence="3" id="KW-0808">Transferase</keyword>
<sequence>MRILLLSAYDAASHQYWRQSLVSQFPEHDFTALTLPARFFSWRIRGNSLTWAYSQRPVLEQGYDLIIATSMTDLSSLKGFVPALVNIPAIVYFHENQFAYPKSGKEFNSVEPQILSLYTALAGDTVVFNTEYNKRTFLQGCQQLLKKLPDQVPKNIIDILTDRSQVIPVPLLPSSFLQNKVTSGKLQIIWNHRWEFDKGPKLLLDAMLYLKQQGVDFTLHVVGECFRQVPEVFTRIKAQLFEHIGVWGYIEDKVQYQQLLQASDIVLSTALHDFQGISVLEAVAAGCLPVVPNRLAYPELFAPEYCYDDNENELANLTTMIITIAKQKEQRNLKLAPCVSHFSWETQRNHYRKLINNSGSKTHLK</sequence>
<evidence type="ECO:0000259" key="8">
    <source>
        <dbReference type="Pfam" id="PF12038"/>
    </source>
</evidence>
<gene>
    <name evidence="9" type="ORF">EPA86_01970</name>
</gene>
<evidence type="ECO:0000256" key="1">
    <source>
        <dbReference type="ARBA" id="ARBA00009481"/>
    </source>
</evidence>
<dbReference type="SUPFAM" id="SSF53756">
    <property type="entry name" value="UDP-Glycosyltransferase/glycogen phosphorylase"/>
    <property type="match status" value="1"/>
</dbReference>
<keyword evidence="10" id="KW-1185">Reference proteome</keyword>
<dbReference type="Pfam" id="PF12038">
    <property type="entry name" value="QTMAN_N"/>
    <property type="match status" value="1"/>
</dbReference>
<dbReference type="InterPro" id="IPR022701">
    <property type="entry name" value="QTMAN_N"/>
</dbReference>
<evidence type="ECO:0000259" key="7">
    <source>
        <dbReference type="Pfam" id="PF00534"/>
    </source>
</evidence>
<protein>
    <recommendedName>
        <fullName evidence="5">tRNA-queuosine alpha-mannosyltransferase</fullName>
        <ecNumber evidence="4">2.4.1.110</ecNumber>
    </recommendedName>
</protein>
<comment type="catalytic activity">
    <reaction evidence="6">
        <text>queuosine(34) in tRNA(Asp) + GDP-alpha-D-mannose = O-4''-alpha-D-mannosylqueuosine(34) in tRNA(Asp) + GDP + H(+)</text>
        <dbReference type="Rhea" id="RHEA:12885"/>
        <dbReference type="Rhea" id="RHEA-COMP:18572"/>
        <dbReference type="Rhea" id="RHEA-COMP:18581"/>
        <dbReference type="ChEBI" id="CHEBI:15378"/>
        <dbReference type="ChEBI" id="CHEBI:57527"/>
        <dbReference type="ChEBI" id="CHEBI:58189"/>
        <dbReference type="ChEBI" id="CHEBI:194431"/>
        <dbReference type="ChEBI" id="CHEBI:194442"/>
        <dbReference type="EC" id="2.4.1.110"/>
    </reaction>
    <physiologicalReaction direction="left-to-right" evidence="6">
        <dbReference type="Rhea" id="RHEA:12886"/>
    </physiologicalReaction>
</comment>
<organism evidence="9 10">
    <name type="scientific">Litorilituus lipolyticus</name>
    <dbReference type="NCBI Taxonomy" id="2491017"/>
    <lineage>
        <taxon>Bacteria</taxon>
        <taxon>Pseudomonadati</taxon>
        <taxon>Pseudomonadota</taxon>
        <taxon>Gammaproteobacteria</taxon>
        <taxon>Alteromonadales</taxon>
        <taxon>Colwelliaceae</taxon>
        <taxon>Litorilituus</taxon>
    </lineage>
</organism>
<dbReference type="AlphaFoldDB" id="A0A502L3L5"/>
<dbReference type="EMBL" id="SAWY01000003">
    <property type="protein sequence ID" value="TPH18548.1"/>
    <property type="molecule type" value="Genomic_DNA"/>
</dbReference>
<feature type="domain" description="tRNA-queuosine alpha-mannosyltransferase N-terminal" evidence="8">
    <location>
        <begin position="2"/>
        <end position="171"/>
    </location>
</feature>
<dbReference type="Gene3D" id="3.40.50.2000">
    <property type="entry name" value="Glycogen Phosphorylase B"/>
    <property type="match status" value="1"/>
</dbReference>
<evidence type="ECO:0000256" key="3">
    <source>
        <dbReference type="ARBA" id="ARBA00022679"/>
    </source>
</evidence>
<dbReference type="GO" id="GO:0016438">
    <property type="term" value="F:tRNA-queuosine(34) beta-mannosyltransferase activity"/>
    <property type="evidence" value="ECO:0007669"/>
    <property type="project" value="UniProtKB-EC"/>
</dbReference>
<evidence type="ECO:0000256" key="6">
    <source>
        <dbReference type="ARBA" id="ARBA00048439"/>
    </source>
</evidence>
<dbReference type="InterPro" id="IPR051862">
    <property type="entry name" value="GT-like_domain_containing_1"/>
</dbReference>
<dbReference type="RefSeq" id="WP_140601346.1">
    <property type="nucleotide sequence ID" value="NZ_SAWY01000003.1"/>
</dbReference>
<accession>A0A502L3L5</accession>
<name>A0A502L3L5_9GAMM</name>
<dbReference type="CDD" id="cd03801">
    <property type="entry name" value="GT4_PimA-like"/>
    <property type="match status" value="1"/>
</dbReference>
<keyword evidence="2" id="KW-0328">Glycosyltransferase</keyword>
<proteinExistence type="inferred from homology"/>
<dbReference type="EC" id="2.4.1.110" evidence="4"/>
<feature type="domain" description="Glycosyl transferase family 1" evidence="7">
    <location>
        <begin position="183"/>
        <end position="308"/>
    </location>
</feature>
<dbReference type="InterPro" id="IPR001296">
    <property type="entry name" value="Glyco_trans_1"/>
</dbReference>